<name>A0A368XS13_9BACI</name>
<dbReference type="Pfam" id="PF05193">
    <property type="entry name" value="Peptidase_M16_C"/>
    <property type="match status" value="1"/>
</dbReference>
<feature type="domain" description="Peptidase M16 C-terminal" evidence="2">
    <location>
        <begin position="181"/>
        <end position="362"/>
    </location>
</feature>
<dbReference type="EMBL" id="QPJJ01000006">
    <property type="protein sequence ID" value="RCW70655.1"/>
    <property type="molecule type" value="Genomic_DNA"/>
</dbReference>
<dbReference type="InterPro" id="IPR050361">
    <property type="entry name" value="MPP/UQCRC_Complex"/>
</dbReference>
<comment type="caution">
    <text evidence="3">The sequence shown here is derived from an EMBL/GenBank/DDBJ whole genome shotgun (WGS) entry which is preliminary data.</text>
</comment>
<keyword evidence="4" id="KW-1185">Reference proteome</keyword>
<evidence type="ECO:0000259" key="2">
    <source>
        <dbReference type="Pfam" id="PF05193"/>
    </source>
</evidence>
<dbReference type="Gene3D" id="3.30.830.10">
    <property type="entry name" value="Metalloenzyme, LuxS/M16 peptidase-like"/>
    <property type="match status" value="2"/>
</dbReference>
<dbReference type="NCBIfam" id="NF047421">
    <property type="entry name" value="YfmH_fam"/>
    <property type="match status" value="1"/>
</dbReference>
<dbReference type="AlphaFoldDB" id="A0A368XS13"/>
<dbReference type="RefSeq" id="WP_114352649.1">
    <property type="nucleotide sequence ID" value="NZ_QPJJ01000006.1"/>
</dbReference>
<sequence>MEHKYYKQLDETIYTKKLENGLTVCVLPRKEMAKTFGIFTTKYGSIDQHFVPINQQEAVKVPDGVAHFLEHKLFEKEDRDVFHDFSKQGASANAFTSFTKTAYLFSATSNIDENIKTLLDFVQEPYFSDESVEKEKGIIAQEINMYDDQPDWRAFFGTIKNMFEKHPVHIDIAGTVDSINKITKEDLYTCYESFYHPSNMVLFIAGNIEPENILELVQNNQKGKTFEPPQPIERFYPEEPKAVANKKTILNMPVSIPKAFVGIKEADIPKNGEEFIKREWLLDLALDFLFSKSGVIYEEMYEKNLIDQSFSYESYLEENFGFTIISSNTKNPLEFTEVLNNHLVNLDKLSIDENTFKRIKQKKIGQFIRSLNSLELIANQYSHYQMMDLDFFESLATLESLTFDEYKQFIRSWVSEEQLTQLIVEKEA</sequence>
<dbReference type="PANTHER" id="PTHR11851">
    <property type="entry name" value="METALLOPROTEASE"/>
    <property type="match status" value="1"/>
</dbReference>
<dbReference type="Proteomes" id="UP000252585">
    <property type="component" value="Unassembled WGS sequence"/>
</dbReference>
<accession>A0A368XS13</accession>
<dbReference type="GO" id="GO:0046872">
    <property type="term" value="F:metal ion binding"/>
    <property type="evidence" value="ECO:0007669"/>
    <property type="project" value="InterPro"/>
</dbReference>
<reference evidence="3 4" key="1">
    <citation type="submission" date="2018-07" db="EMBL/GenBank/DDBJ databases">
        <title>Genomic Encyclopedia of Type Strains, Phase IV (KMG-IV): sequencing the most valuable type-strain genomes for metagenomic binning, comparative biology and taxonomic classification.</title>
        <authorList>
            <person name="Goeker M."/>
        </authorList>
    </citation>
    <scope>NUCLEOTIDE SEQUENCE [LARGE SCALE GENOMIC DNA]</scope>
    <source>
        <strain evidence="3 4">DSM 27696</strain>
    </source>
</reference>
<dbReference type="InterPro" id="IPR007863">
    <property type="entry name" value="Peptidase_M16_C"/>
</dbReference>
<dbReference type="InterPro" id="IPR011765">
    <property type="entry name" value="Pept_M16_N"/>
</dbReference>
<feature type="domain" description="Peptidase M16 N-terminal" evidence="1">
    <location>
        <begin position="63"/>
        <end position="175"/>
    </location>
</feature>
<evidence type="ECO:0000313" key="3">
    <source>
        <dbReference type="EMBL" id="RCW70655.1"/>
    </source>
</evidence>
<dbReference type="OrthoDB" id="9811314at2"/>
<proteinExistence type="predicted"/>
<dbReference type="InterPro" id="IPR011249">
    <property type="entry name" value="Metalloenz_LuxS/M16"/>
</dbReference>
<dbReference type="Pfam" id="PF00675">
    <property type="entry name" value="Peptidase_M16"/>
    <property type="match status" value="1"/>
</dbReference>
<dbReference type="SUPFAM" id="SSF63411">
    <property type="entry name" value="LuxS/MPP-like metallohydrolase"/>
    <property type="match status" value="2"/>
</dbReference>
<organism evidence="3 4">
    <name type="scientific">Saliterribacillus persicus</name>
    <dbReference type="NCBI Taxonomy" id="930114"/>
    <lineage>
        <taxon>Bacteria</taxon>
        <taxon>Bacillati</taxon>
        <taxon>Bacillota</taxon>
        <taxon>Bacilli</taxon>
        <taxon>Bacillales</taxon>
        <taxon>Bacillaceae</taxon>
        <taxon>Saliterribacillus</taxon>
    </lineage>
</organism>
<protein>
    <submittedName>
        <fullName evidence="3">Putative Zn-dependent peptidase</fullName>
    </submittedName>
</protein>
<evidence type="ECO:0000259" key="1">
    <source>
        <dbReference type="Pfam" id="PF00675"/>
    </source>
</evidence>
<dbReference type="PANTHER" id="PTHR11851:SF134">
    <property type="entry name" value="ZINC-DEPENDENT PROTEASE"/>
    <property type="match status" value="1"/>
</dbReference>
<gene>
    <name evidence="3" type="ORF">DFR57_10652</name>
</gene>
<evidence type="ECO:0000313" key="4">
    <source>
        <dbReference type="Proteomes" id="UP000252585"/>
    </source>
</evidence>